<feature type="region of interest" description="Disordered" evidence="1">
    <location>
        <begin position="534"/>
        <end position="614"/>
    </location>
</feature>
<feature type="region of interest" description="Disordered" evidence="1">
    <location>
        <begin position="1651"/>
        <end position="1670"/>
    </location>
</feature>
<keyword evidence="3" id="KW-1185">Reference proteome</keyword>
<accession>A0A250X0V7</accession>
<feature type="region of interest" description="Disordered" evidence="1">
    <location>
        <begin position="1349"/>
        <end position="1461"/>
    </location>
</feature>
<feature type="compositionally biased region" description="Polar residues" evidence="1">
    <location>
        <begin position="845"/>
        <end position="859"/>
    </location>
</feature>
<feature type="compositionally biased region" description="Low complexity" evidence="1">
    <location>
        <begin position="797"/>
        <end position="825"/>
    </location>
</feature>
<feature type="compositionally biased region" description="Low complexity" evidence="1">
    <location>
        <begin position="978"/>
        <end position="988"/>
    </location>
</feature>
<evidence type="ECO:0000256" key="1">
    <source>
        <dbReference type="SAM" id="MobiDB-lite"/>
    </source>
</evidence>
<feature type="region of interest" description="Disordered" evidence="1">
    <location>
        <begin position="1244"/>
        <end position="1278"/>
    </location>
</feature>
<feature type="compositionally biased region" description="Polar residues" evidence="1">
    <location>
        <begin position="1838"/>
        <end position="1853"/>
    </location>
</feature>
<name>A0A250X0V7_9CHLO</name>
<sequence length="1912" mass="198372">MMFSSMNYWATPGPYVPPSYEMFPPVVLAPAQYQGIPFRDGSGNWIVPYGSMPTNMLGAAPSTQVPWPPMYLNPLPPSPRTDPQGFSQVPMTDNLMLQHDYEEEAYYDDDDLNSGDYYSENQDPYEDHHSIGYDQLPSSASNTGLCSDVDSVHPPFYTNMRHSTKAPACTGLQLPERKVLKIVDPRTTIQMPQSIKAVPNKAASSNHSISVQPLQLSLSNTRTMEEQLMSKSMLERLTRLAPVWIVVLKYSGIDSSQTVLTSQELLSKHQQHQLQVQTLIVGINCSQSSEGSMMSDLSKNMPVSAAFFRPLQYLLTLLATNSGYTPVTEAQLEAGLPPPDWCIPEPIFGAKKHADQLRLSHDGGTSSNCASQSVVAQFSSLVRKYSAEADSAASTPRSSYSGSGAKGTTFFETLELLTAIPFWCPVQSYDSAGGWRQGNCLSSEEALLQLRAGKLCSLTPILGSTTAIHRRVWIPTALVLPLGALAFLHAHSGRSIVGLSMRDMEYINHHGYRAVQWEGPEASEKERLKKCTAKSLPGQVSGQQQQPRLADGKGSDKQPLNCNTNQDTKSSSLRASVKPFVPSITVLSPPPQEPLETVSRSNQPTGNSNTGNTAATPSILQAALAAKPFTPAGYSFTSNSSRAPETLSCDHTVSSVTSLEAAVAAKPFVPSSISAPAEITASISSTSISSTSIRSSKISSLGSLKEVVSAPPFIPSSLSTTESTPPVSTSIATVTSLKEAISAKSFALPSLSTPSLSTPVESTATGSGKSSSLTSLKANVAAKPFVPATSLYSSEHTPTTGGNPPGSTSLSSSEHTPTTGGNPPGSTSLYSSEHTPTTGGNPPGSTSLYSSEHTPTTGGNPPASLDSLQEAVSAKPFVPSSQSKTADTLHQIDHTTPTTSADSLHHTDHCNIMSSTASASAEYHQPAAAPASQDLQLITATESATESATSATSSLTDQSSLSEEDAVPSAGQQTLKLSSSTSSSTPPSLQACRTSLTANVVQGKPSLAANVVQGKPTSSPDLSDECAVESAHSNQPYGVAQLAQPTEPDAALASSEEVVLSCTQRARDLDSSQQGASGSFWASTHIKESDLTAETGTEILNATCNQEPLLTQPLTTSEITAAVTPAVPTEAPLSFSTTASATKVPGSASAATSGVVPAAATKAAVPAAATSAVVPAAATAPGIISSPVKDLASPDLQADHVAAEITASSSILIDTATSAATATATTATAATAEVPRVVAAVSSGSSIASHTTERADERDMSPVPQAMPSSVPVRPAPQPHTAEVLAPTAPRQQMAASTVLPLKDVTSIWSKKPFSEVVKMATSNSSLATTSSASDKTPAAAAATKVAHVSSASPMPVSSSSSAHVSSASPMPVSSSPSAHVSSASPMPVSTSPSAHVSSASPMPVSSSSSAHVSSASPMPVSSSSSAHVSSASPMPVSSSSSAHVSSASPMPVSSSSSAWASPSEVTEGAASGFASVKSRSYEAHMVPLVDPPPTADTPAPDTPAHSSDSHYNSFNFRTLFVGPGSCYAHLEVWWLLKEDGEEGPRGPFSGEQMYAALLGGLLSENDRVLGTVPEAVDKKHPPSNQLISRTVKNVLDAWQGGKQYNFMTLEFLQLMQKKKTQQTSEPSIGEQATAQQQALRVAIPSVQQQQQQQQLLPARDAGQESRQQPLQYPGHSLQLENGVQKLPHQLGGDGSSSREAGSGNDNNVDGFKTVGKALKQRQTSWAAVAGASSSNSSVPLKSGINGIQSNISSGMSKKSNAAPEAVFPKVGSTSSLAVAIGTAVAPRMTGSAGSRGIPLHSRAASVGKRMGIQGPARQQESSQQAVKEAGPLLLPNTLQQRAPGSTTGSVPGNGSKVPAARVQVGSQSGKRTLGVGTKKKAYQMAEGSSIGGEDGNFGIDSGNVQGMVYDF</sequence>
<feature type="region of interest" description="Disordered" evidence="1">
    <location>
        <begin position="791"/>
        <end position="866"/>
    </location>
</feature>
<comment type="caution">
    <text evidence="2">The sequence shown here is derived from an EMBL/GenBank/DDBJ whole genome shotgun (WGS) entry which is preliminary data.</text>
</comment>
<proteinExistence type="predicted"/>
<feature type="region of interest" description="Disordered" evidence="1">
    <location>
        <begin position="1686"/>
        <end position="1712"/>
    </location>
</feature>
<feature type="region of interest" description="Disordered" evidence="1">
    <location>
        <begin position="941"/>
        <end position="991"/>
    </location>
</feature>
<feature type="compositionally biased region" description="Low complexity" evidence="1">
    <location>
        <begin position="835"/>
        <end position="844"/>
    </location>
</feature>
<feature type="compositionally biased region" description="Low complexity" evidence="1">
    <location>
        <begin position="604"/>
        <end position="614"/>
    </location>
</feature>
<feature type="compositionally biased region" description="Basic and acidic residues" evidence="1">
    <location>
        <begin position="1251"/>
        <end position="1260"/>
    </location>
</feature>
<reference evidence="2 3" key="1">
    <citation type="submission" date="2017-08" db="EMBL/GenBank/DDBJ databases">
        <title>Acidophilic green algal genome provides insights into adaptation to an acidic environment.</title>
        <authorList>
            <person name="Hirooka S."/>
            <person name="Hirose Y."/>
            <person name="Kanesaki Y."/>
            <person name="Higuchi S."/>
            <person name="Fujiwara T."/>
            <person name="Onuma R."/>
            <person name="Era A."/>
            <person name="Ohbayashi R."/>
            <person name="Uzuka A."/>
            <person name="Nozaki H."/>
            <person name="Yoshikawa H."/>
            <person name="Miyagishima S.Y."/>
        </authorList>
    </citation>
    <scope>NUCLEOTIDE SEQUENCE [LARGE SCALE GENOMIC DNA]</scope>
    <source>
        <strain evidence="2 3">NIES-2499</strain>
    </source>
</reference>
<organism evidence="2 3">
    <name type="scientific">Chlamydomonas eustigma</name>
    <dbReference type="NCBI Taxonomy" id="1157962"/>
    <lineage>
        <taxon>Eukaryota</taxon>
        <taxon>Viridiplantae</taxon>
        <taxon>Chlorophyta</taxon>
        <taxon>core chlorophytes</taxon>
        <taxon>Chlorophyceae</taxon>
        <taxon>CS clade</taxon>
        <taxon>Chlamydomonadales</taxon>
        <taxon>Chlamydomonadaceae</taxon>
        <taxon>Chlamydomonas</taxon>
    </lineage>
</organism>
<feature type="compositionally biased region" description="Polar residues" evidence="1">
    <location>
        <begin position="538"/>
        <end position="547"/>
    </location>
</feature>
<dbReference type="Proteomes" id="UP000232323">
    <property type="component" value="Unassembled WGS sequence"/>
</dbReference>
<gene>
    <name evidence="2" type="ORF">CEUSTIGMA_g4132.t1</name>
</gene>
<feature type="compositionally biased region" description="Polar residues" evidence="1">
    <location>
        <begin position="558"/>
        <end position="574"/>
    </location>
</feature>
<feature type="compositionally biased region" description="Polar residues" evidence="1">
    <location>
        <begin position="1696"/>
        <end position="1708"/>
    </location>
</feature>
<dbReference type="OrthoDB" id="551597at2759"/>
<dbReference type="STRING" id="1157962.A0A250X0V7"/>
<feature type="region of interest" description="Disordered" evidence="1">
    <location>
        <begin position="752"/>
        <end position="772"/>
    </location>
</feature>
<evidence type="ECO:0000313" key="2">
    <source>
        <dbReference type="EMBL" id="GAX76686.1"/>
    </source>
</evidence>
<protein>
    <submittedName>
        <fullName evidence="2">Uncharacterized protein</fullName>
    </submittedName>
</protein>
<feature type="compositionally biased region" description="Low complexity" evidence="1">
    <location>
        <begin position="941"/>
        <end position="961"/>
    </location>
</feature>
<evidence type="ECO:0000313" key="3">
    <source>
        <dbReference type="Proteomes" id="UP000232323"/>
    </source>
</evidence>
<feature type="region of interest" description="Disordered" evidence="1">
    <location>
        <begin position="1838"/>
        <end position="1873"/>
    </location>
</feature>
<dbReference type="EMBL" id="BEGY01000019">
    <property type="protein sequence ID" value="GAX76686.1"/>
    <property type="molecule type" value="Genomic_DNA"/>
</dbReference>